<proteinExistence type="predicted"/>
<dbReference type="Proteomes" id="UP000095780">
    <property type="component" value="Unassembled WGS sequence"/>
</dbReference>
<evidence type="ECO:0000313" key="1">
    <source>
        <dbReference type="EMBL" id="CUQ80292.1"/>
    </source>
</evidence>
<dbReference type="RefSeq" id="WP_154268336.1">
    <property type="nucleotide sequence ID" value="NZ_CABIXW010000001.1"/>
</dbReference>
<accession>A0A174Z2W1</accession>
<name>A0A174Z2W1_9FIRM</name>
<protein>
    <submittedName>
        <fullName evidence="1">Uncharacterized protein</fullName>
    </submittedName>
</protein>
<sequence>MADNMTDKQFEKILKMVEMILDGCKDLDEAKAKVKELTEDQKKEKSAE</sequence>
<evidence type="ECO:0000313" key="2">
    <source>
        <dbReference type="Proteomes" id="UP000095780"/>
    </source>
</evidence>
<dbReference type="AlphaFoldDB" id="A0A174Z2W1"/>
<dbReference type="EMBL" id="CZBV01000001">
    <property type="protein sequence ID" value="CUQ80292.1"/>
    <property type="molecule type" value="Genomic_DNA"/>
</dbReference>
<gene>
    <name evidence="1" type="ORF">ERS852492_00435</name>
</gene>
<organism evidence="1 2">
    <name type="scientific">Lachnospira eligens</name>
    <dbReference type="NCBI Taxonomy" id="39485"/>
    <lineage>
        <taxon>Bacteria</taxon>
        <taxon>Bacillati</taxon>
        <taxon>Bacillota</taxon>
        <taxon>Clostridia</taxon>
        <taxon>Lachnospirales</taxon>
        <taxon>Lachnospiraceae</taxon>
        <taxon>Lachnospira</taxon>
    </lineage>
</organism>
<reference evidence="1 2" key="1">
    <citation type="submission" date="2015-09" db="EMBL/GenBank/DDBJ databases">
        <authorList>
            <consortium name="Pathogen Informatics"/>
        </authorList>
    </citation>
    <scope>NUCLEOTIDE SEQUENCE [LARGE SCALE GENOMIC DNA]</scope>
    <source>
        <strain evidence="1 2">2789STDY5834878</strain>
    </source>
</reference>